<proteinExistence type="predicted"/>
<keyword evidence="5" id="KW-1185">Reference proteome</keyword>
<feature type="compositionally biased region" description="Polar residues" evidence="1">
    <location>
        <begin position="192"/>
        <end position="203"/>
    </location>
</feature>
<evidence type="ECO:0000256" key="2">
    <source>
        <dbReference type="SAM" id="Phobius"/>
    </source>
</evidence>
<dbReference type="InterPro" id="IPR051009">
    <property type="entry name" value="PRM"/>
</dbReference>
<sequence>MRISRGGRTALPAFLLGFLLVLLVAGASAQNNDKTDAATTAAANTAATTAANTAATQTDDSLPALTTAASSSESSKETSASTSDSASSTSGNSLPTLSTTAAASSSYNYPPPSVPPTQNAPYMRKSKAPEGTVFIAVGAALGFIGLVILIWRAMVAWSVNRSVRKAAEMQARSEKKALLAGRRRRRSRRRSTVYSEAPGSTMSLEKLGTGYRSSQVPPMPKSSTRTSGLFYSPTAGAGMQGNANRTSTYLPAGYYASSNTALSGSSVGLPNLGAQSQGYTRTGSAPSPPASPLMSPNLGHDRSYRGSQARMSTTSLNVPPQGRAPSTYLEDLFDSHAPGSDMEHR</sequence>
<feature type="region of interest" description="Disordered" evidence="1">
    <location>
        <begin position="175"/>
        <end position="205"/>
    </location>
</feature>
<dbReference type="PANTHER" id="PTHR36089:SF1">
    <property type="entry name" value="CHITIN SYNTHASE 3 COMPLEX PROTEIN CSI2-RELATED"/>
    <property type="match status" value="1"/>
</dbReference>
<feature type="signal peptide" evidence="3">
    <location>
        <begin position="1"/>
        <end position="29"/>
    </location>
</feature>
<organism evidence="4 5">
    <name type="scientific">Paecilomyces lecythidis</name>
    <dbReference type="NCBI Taxonomy" id="3004212"/>
    <lineage>
        <taxon>Eukaryota</taxon>
        <taxon>Fungi</taxon>
        <taxon>Dikarya</taxon>
        <taxon>Ascomycota</taxon>
        <taxon>Pezizomycotina</taxon>
        <taxon>Eurotiomycetes</taxon>
        <taxon>Eurotiomycetidae</taxon>
        <taxon>Eurotiales</taxon>
        <taxon>Thermoascaceae</taxon>
        <taxon>Paecilomyces</taxon>
    </lineage>
</organism>
<reference evidence="4 5" key="1">
    <citation type="journal article" date="2024" name="IMA Fungus">
        <title>IMA Genome - F19 : A genome assembly and annotation guide to empower mycologists, including annotated draft genome sequences of Ceratocystis pirilliformis, Diaporthe australafricana, Fusarium ophioides, Paecilomyces lecythidis, and Sporothrix stenoceras.</title>
        <authorList>
            <person name="Aylward J."/>
            <person name="Wilson A.M."/>
            <person name="Visagie C.M."/>
            <person name="Spraker J."/>
            <person name="Barnes I."/>
            <person name="Buitendag C."/>
            <person name="Ceriani C."/>
            <person name="Del Mar Angel L."/>
            <person name="du Plessis D."/>
            <person name="Fuchs T."/>
            <person name="Gasser K."/>
            <person name="Kramer D."/>
            <person name="Li W."/>
            <person name="Munsamy K."/>
            <person name="Piso A."/>
            <person name="Price J.L."/>
            <person name="Sonnekus B."/>
            <person name="Thomas C."/>
            <person name="van der Nest A."/>
            <person name="van Dijk A."/>
            <person name="van Heerden A."/>
            <person name="van Vuuren N."/>
            <person name="Yilmaz N."/>
            <person name="Duong T.A."/>
            <person name="van der Merwe N.A."/>
            <person name="Wingfield M.J."/>
            <person name="Wingfield B.D."/>
        </authorList>
    </citation>
    <scope>NUCLEOTIDE SEQUENCE [LARGE SCALE GENOMIC DNA]</scope>
    <source>
        <strain evidence="4 5">CMW 18167</strain>
    </source>
</reference>
<feature type="region of interest" description="Disordered" evidence="1">
    <location>
        <begin position="52"/>
        <end position="123"/>
    </location>
</feature>
<keyword evidence="3" id="KW-0732">Signal</keyword>
<accession>A0ABR3WNL2</accession>
<dbReference type="EMBL" id="JAVDPF010000064">
    <property type="protein sequence ID" value="KAL1865118.1"/>
    <property type="molecule type" value="Genomic_DNA"/>
</dbReference>
<dbReference type="Proteomes" id="UP001583193">
    <property type="component" value="Unassembled WGS sequence"/>
</dbReference>
<feature type="transmembrane region" description="Helical" evidence="2">
    <location>
        <begin position="133"/>
        <end position="155"/>
    </location>
</feature>
<feature type="chain" id="PRO_5046460576" evidence="3">
    <location>
        <begin position="30"/>
        <end position="345"/>
    </location>
</feature>
<evidence type="ECO:0000256" key="1">
    <source>
        <dbReference type="SAM" id="MobiDB-lite"/>
    </source>
</evidence>
<feature type="region of interest" description="Disordered" evidence="1">
    <location>
        <begin position="273"/>
        <end position="345"/>
    </location>
</feature>
<name>A0ABR3WNL2_9EURO</name>
<keyword evidence="2" id="KW-0472">Membrane</keyword>
<feature type="compositionally biased region" description="Polar residues" evidence="1">
    <location>
        <begin position="273"/>
        <end position="283"/>
    </location>
</feature>
<evidence type="ECO:0000313" key="4">
    <source>
        <dbReference type="EMBL" id="KAL1865118.1"/>
    </source>
</evidence>
<keyword evidence="2" id="KW-1133">Transmembrane helix</keyword>
<keyword evidence="2" id="KW-0812">Transmembrane</keyword>
<gene>
    <name evidence="4" type="ORF">Plec18167_009521</name>
</gene>
<feature type="compositionally biased region" description="Basic residues" evidence="1">
    <location>
        <begin position="181"/>
        <end position="191"/>
    </location>
</feature>
<comment type="caution">
    <text evidence="4">The sequence shown here is derived from an EMBL/GenBank/DDBJ whole genome shotgun (WGS) entry which is preliminary data.</text>
</comment>
<evidence type="ECO:0000313" key="5">
    <source>
        <dbReference type="Proteomes" id="UP001583193"/>
    </source>
</evidence>
<protein>
    <submittedName>
        <fullName evidence="4">Uncharacterized protein</fullName>
    </submittedName>
</protein>
<feature type="compositionally biased region" description="Polar residues" evidence="1">
    <location>
        <begin position="305"/>
        <end position="318"/>
    </location>
</feature>
<evidence type="ECO:0000256" key="3">
    <source>
        <dbReference type="SAM" id="SignalP"/>
    </source>
</evidence>
<dbReference type="PANTHER" id="PTHR36089">
    <property type="entry name" value="CHITIN SYNTHASE 3 COMPLEX PROTEIN CSI2-RELATED"/>
    <property type="match status" value="1"/>
</dbReference>
<feature type="compositionally biased region" description="Low complexity" evidence="1">
    <location>
        <begin position="52"/>
        <end position="108"/>
    </location>
</feature>